<evidence type="ECO:0000313" key="2">
    <source>
        <dbReference type="Proteomes" id="UP001652582"/>
    </source>
</evidence>
<feature type="signal peptide" evidence="1">
    <location>
        <begin position="1"/>
        <end position="25"/>
    </location>
</feature>
<keyword evidence="2" id="KW-1185">Reference proteome</keyword>
<dbReference type="Proteomes" id="UP001652582">
    <property type="component" value="Chromosome 1"/>
</dbReference>
<dbReference type="OrthoDB" id="6623312at2759"/>
<keyword evidence="1" id="KW-0732">Signal</keyword>
<sequence>MGRSYQCEVLAVFVIVAVVAQLVAAQPPLADDSIGRDKAVRQSLLRAGKNVATKPKWGFFGTIFNLILEQINDTKSAYNQVSDLVNNQFVDDNAVSSMPDSPTNGTTETPKITRSEFLRILDRNLKGLARLRNLEWREARKDSWANAQGYWNEIFAGKKSRRRR</sequence>
<reference evidence="2" key="1">
    <citation type="submission" date="2025-05" db="UniProtKB">
        <authorList>
            <consortium name="RefSeq"/>
        </authorList>
    </citation>
    <scope>NUCLEOTIDE SEQUENCE [LARGE SCALE GENOMIC DNA]</scope>
</reference>
<dbReference type="GeneID" id="112046887"/>
<accession>A0A6J1N8W3</accession>
<evidence type="ECO:0000313" key="3">
    <source>
        <dbReference type="RefSeq" id="XP_023939486.1"/>
    </source>
</evidence>
<protein>
    <submittedName>
        <fullName evidence="3">Uncharacterized protein LOC112046887</fullName>
    </submittedName>
</protein>
<name>A0A6J1N8W3_BICAN</name>
<dbReference type="KEGG" id="bany:112046887"/>
<gene>
    <name evidence="3" type="primary">LOC112046887</name>
</gene>
<dbReference type="AlphaFoldDB" id="A0A6J1N8W3"/>
<proteinExistence type="predicted"/>
<dbReference type="RefSeq" id="XP_023939486.1">
    <property type="nucleotide sequence ID" value="XM_024083718.2"/>
</dbReference>
<reference evidence="3" key="2">
    <citation type="submission" date="2025-08" db="UniProtKB">
        <authorList>
            <consortium name="RefSeq"/>
        </authorList>
    </citation>
    <scope>IDENTIFICATION</scope>
</reference>
<organism evidence="2 3">
    <name type="scientific">Bicyclus anynana</name>
    <name type="common">Squinting bush brown butterfly</name>
    <dbReference type="NCBI Taxonomy" id="110368"/>
    <lineage>
        <taxon>Eukaryota</taxon>
        <taxon>Metazoa</taxon>
        <taxon>Ecdysozoa</taxon>
        <taxon>Arthropoda</taxon>
        <taxon>Hexapoda</taxon>
        <taxon>Insecta</taxon>
        <taxon>Pterygota</taxon>
        <taxon>Neoptera</taxon>
        <taxon>Endopterygota</taxon>
        <taxon>Lepidoptera</taxon>
        <taxon>Glossata</taxon>
        <taxon>Ditrysia</taxon>
        <taxon>Papilionoidea</taxon>
        <taxon>Nymphalidae</taxon>
        <taxon>Satyrinae</taxon>
        <taxon>Satyrini</taxon>
        <taxon>Mycalesina</taxon>
        <taxon>Bicyclus</taxon>
    </lineage>
</organism>
<evidence type="ECO:0000256" key="1">
    <source>
        <dbReference type="SAM" id="SignalP"/>
    </source>
</evidence>
<feature type="chain" id="PRO_5044639047" evidence="1">
    <location>
        <begin position="26"/>
        <end position="164"/>
    </location>
</feature>